<feature type="transmembrane region" description="Helical" evidence="6">
    <location>
        <begin position="387"/>
        <end position="408"/>
    </location>
</feature>
<feature type="transmembrane region" description="Helical" evidence="6">
    <location>
        <begin position="241"/>
        <end position="267"/>
    </location>
</feature>
<evidence type="ECO:0000256" key="4">
    <source>
        <dbReference type="ARBA" id="ARBA00022989"/>
    </source>
</evidence>
<evidence type="ECO:0000256" key="2">
    <source>
        <dbReference type="ARBA" id="ARBA00022692"/>
    </source>
</evidence>
<keyword evidence="2 6" id="KW-0812">Transmembrane</keyword>
<dbReference type="Pfam" id="PF06814">
    <property type="entry name" value="GOST_TM"/>
    <property type="match status" value="1"/>
</dbReference>
<evidence type="ECO:0000256" key="7">
    <source>
        <dbReference type="SAM" id="SignalP"/>
    </source>
</evidence>
<keyword evidence="5 6" id="KW-0472">Membrane</keyword>
<name>A0A7I8LLN8_SPIIN</name>
<keyword evidence="3 7" id="KW-0732">Signal</keyword>
<evidence type="ECO:0000256" key="3">
    <source>
        <dbReference type="ARBA" id="ARBA00022729"/>
    </source>
</evidence>
<feature type="transmembrane region" description="Helical" evidence="6">
    <location>
        <begin position="359"/>
        <end position="381"/>
    </location>
</feature>
<reference evidence="10" key="1">
    <citation type="submission" date="2020-02" db="EMBL/GenBank/DDBJ databases">
        <authorList>
            <person name="Scholz U."/>
            <person name="Mascher M."/>
            <person name="Fiebig A."/>
        </authorList>
    </citation>
    <scope>NUCLEOTIDE SEQUENCE</scope>
</reference>
<dbReference type="OrthoDB" id="29657at2759"/>
<evidence type="ECO:0000256" key="6">
    <source>
        <dbReference type="SAM" id="Phobius"/>
    </source>
</evidence>
<dbReference type="InterPro" id="IPR054103">
    <property type="entry name" value="CAND6-7_N"/>
</dbReference>
<feature type="transmembrane region" description="Helical" evidence="6">
    <location>
        <begin position="310"/>
        <end position="331"/>
    </location>
</feature>
<dbReference type="PANTHER" id="PTHR21229:SF21">
    <property type="entry name" value="OS04G0508600 PROTEIN"/>
    <property type="match status" value="1"/>
</dbReference>
<dbReference type="Pfam" id="PF21904">
    <property type="entry name" value="CAND6-7_N"/>
    <property type="match status" value="1"/>
</dbReference>
<keyword evidence="11" id="KW-1185">Reference proteome</keyword>
<feature type="domain" description="GOST seven transmembrane" evidence="8">
    <location>
        <begin position="172"/>
        <end position="414"/>
    </location>
</feature>
<dbReference type="EMBL" id="LR746281">
    <property type="protein sequence ID" value="CAA7410536.1"/>
    <property type="molecule type" value="Genomic_DNA"/>
</dbReference>
<feature type="transmembrane region" description="Helical" evidence="6">
    <location>
        <begin position="279"/>
        <end position="298"/>
    </location>
</feature>
<evidence type="ECO:0000259" key="9">
    <source>
        <dbReference type="Pfam" id="PF21904"/>
    </source>
</evidence>
<feature type="transmembrane region" description="Helical" evidence="6">
    <location>
        <begin position="176"/>
        <end position="196"/>
    </location>
</feature>
<protein>
    <submittedName>
        <fullName evidence="10">Uncharacterized protein</fullName>
    </submittedName>
</protein>
<organism evidence="10 11">
    <name type="scientific">Spirodela intermedia</name>
    <name type="common">Intermediate duckweed</name>
    <dbReference type="NCBI Taxonomy" id="51605"/>
    <lineage>
        <taxon>Eukaryota</taxon>
        <taxon>Viridiplantae</taxon>
        <taxon>Streptophyta</taxon>
        <taxon>Embryophyta</taxon>
        <taxon>Tracheophyta</taxon>
        <taxon>Spermatophyta</taxon>
        <taxon>Magnoliopsida</taxon>
        <taxon>Liliopsida</taxon>
        <taxon>Araceae</taxon>
        <taxon>Lemnoideae</taxon>
        <taxon>Spirodela</taxon>
    </lineage>
</organism>
<evidence type="ECO:0000259" key="8">
    <source>
        <dbReference type="Pfam" id="PF06814"/>
    </source>
</evidence>
<dbReference type="GO" id="GO:0005794">
    <property type="term" value="C:Golgi apparatus"/>
    <property type="evidence" value="ECO:0007669"/>
    <property type="project" value="TreeGrafter"/>
</dbReference>
<keyword evidence="4 6" id="KW-1133">Transmembrane helix</keyword>
<dbReference type="InterPro" id="IPR009637">
    <property type="entry name" value="GPR107/GPR108-like"/>
</dbReference>
<feature type="signal peptide" evidence="7">
    <location>
        <begin position="1"/>
        <end position="23"/>
    </location>
</feature>
<proteinExistence type="predicted"/>
<dbReference type="Proteomes" id="UP000663760">
    <property type="component" value="Chromosome 18"/>
</dbReference>
<evidence type="ECO:0000256" key="1">
    <source>
        <dbReference type="ARBA" id="ARBA00004141"/>
    </source>
</evidence>
<sequence length="439" mass="49018">MGNLHLSALVAALVLFALPAAVAEIRSMRIVKDPGAIILFEQFGFSAGGGRVAVSVKGVSWRSPDPTADPHRWMGFVLIRQTSYERLENESRYSSGGFCSLSSHYVKAVLPFQSLAADSTGNGSVAIEEPDEYSLLFVNCRQGLEVSMEVLTEMYNVGADGERDYLPAGHKPLPRLYFVFSVVYAAFLVAWAAVCFRQRSTVETIHVIMGMLLAFKALKLVCAAEDVSFVGRTGTPHGWDVVFYIFGFLKGVTFFTVIVLIGTGWSFLKPYLQEREKKVLMVVIPLQVIENVASVVIAETGPSERDWLTWNQIFLLVDVICCFAVFLPIIWSIRSLREASKTDGKAARNLAKLTLFRQFYVVVVGYLYFTRIAVAALGAVLGYRHRWVSAAMAEGASLAFYLFVFYNFQPVERNPYWYVHDDEEAAAAFELEDDENFEL</sequence>
<evidence type="ECO:0000313" key="11">
    <source>
        <dbReference type="Proteomes" id="UP000663760"/>
    </source>
</evidence>
<feature type="domain" description="CAND6/7 N-terminal" evidence="9">
    <location>
        <begin position="26"/>
        <end position="156"/>
    </location>
</feature>
<dbReference type="AlphaFoldDB" id="A0A7I8LLN8"/>
<dbReference type="InterPro" id="IPR053937">
    <property type="entry name" value="GOST_TM"/>
</dbReference>
<evidence type="ECO:0000256" key="5">
    <source>
        <dbReference type="ARBA" id="ARBA00023136"/>
    </source>
</evidence>
<accession>A0A7I8LLN8</accession>
<dbReference type="PANTHER" id="PTHR21229">
    <property type="entry name" value="LUNG SEVEN TRANSMEMBRANE RECEPTOR"/>
    <property type="match status" value="1"/>
</dbReference>
<dbReference type="GO" id="GO:0016020">
    <property type="term" value="C:membrane"/>
    <property type="evidence" value="ECO:0007669"/>
    <property type="project" value="UniProtKB-SubCell"/>
</dbReference>
<gene>
    <name evidence="10" type="ORF">SI8410_18021214</name>
</gene>
<evidence type="ECO:0000313" key="10">
    <source>
        <dbReference type="EMBL" id="CAA7410536.1"/>
    </source>
</evidence>
<feature type="chain" id="PRO_5029490519" evidence="7">
    <location>
        <begin position="24"/>
        <end position="439"/>
    </location>
</feature>
<comment type="subcellular location">
    <subcellularLocation>
        <location evidence="1">Membrane</location>
        <topology evidence="1">Multi-pass membrane protein</topology>
    </subcellularLocation>
</comment>